<accession>A0A6J5MJP3</accession>
<protein>
    <submittedName>
        <fullName evidence="1">Uncharacterized protein</fullName>
    </submittedName>
</protein>
<organism evidence="1">
    <name type="scientific">uncultured Caudovirales phage</name>
    <dbReference type="NCBI Taxonomy" id="2100421"/>
    <lineage>
        <taxon>Viruses</taxon>
        <taxon>Duplodnaviria</taxon>
        <taxon>Heunggongvirae</taxon>
        <taxon>Uroviricota</taxon>
        <taxon>Caudoviricetes</taxon>
        <taxon>Peduoviridae</taxon>
        <taxon>Maltschvirus</taxon>
        <taxon>Maltschvirus maltsch</taxon>
    </lineage>
</organism>
<dbReference type="EMBL" id="LR796473">
    <property type="protein sequence ID" value="CAB4146778.1"/>
    <property type="molecule type" value="Genomic_DNA"/>
</dbReference>
<reference evidence="1" key="1">
    <citation type="submission" date="2020-04" db="EMBL/GenBank/DDBJ databases">
        <authorList>
            <person name="Chiriac C."/>
            <person name="Salcher M."/>
            <person name="Ghai R."/>
            <person name="Kavagutti S V."/>
        </authorList>
    </citation>
    <scope>NUCLEOTIDE SEQUENCE</scope>
</reference>
<name>A0A6J5MJP3_9CAUD</name>
<evidence type="ECO:0000313" key="2">
    <source>
        <dbReference type="EMBL" id="CAB4164476.1"/>
    </source>
</evidence>
<evidence type="ECO:0000313" key="1">
    <source>
        <dbReference type="EMBL" id="CAB4146778.1"/>
    </source>
</evidence>
<dbReference type="EMBL" id="LR796951">
    <property type="protein sequence ID" value="CAB4177525.1"/>
    <property type="molecule type" value="Genomic_DNA"/>
</dbReference>
<dbReference type="EMBL" id="LR796764">
    <property type="protein sequence ID" value="CAB4164476.1"/>
    <property type="molecule type" value="Genomic_DNA"/>
</dbReference>
<sequence length="104" mass="10225">MPFVRINTAVSGQGALVAAIVGRKIRVINYGIISAGAVTVKFQSASTDLTGAMSLAANGGISASGTALGPSGFFGLFETASGEALNINLGGAVQVGGHLGYVVI</sequence>
<dbReference type="EMBL" id="LR797104">
    <property type="protein sequence ID" value="CAB4187433.1"/>
    <property type="molecule type" value="Genomic_DNA"/>
</dbReference>
<proteinExistence type="predicted"/>
<gene>
    <name evidence="3" type="ORF">UFOVP1003_6</name>
    <name evidence="4" type="ORF">UFOVP1153_22</name>
    <name evidence="1" type="ORF">UFOVP493_22</name>
    <name evidence="2" type="ORF">UFOVP829_44</name>
</gene>
<evidence type="ECO:0000313" key="3">
    <source>
        <dbReference type="EMBL" id="CAB4177525.1"/>
    </source>
</evidence>
<evidence type="ECO:0000313" key="4">
    <source>
        <dbReference type="EMBL" id="CAB4187433.1"/>
    </source>
</evidence>